<keyword evidence="5" id="KW-0325">Glycoprotein</keyword>
<gene>
    <name evidence="10" type="primary">Tcjhe_13</name>
    <name evidence="10" type="ORF">Bhyg_04464</name>
</gene>
<proteinExistence type="inferred from homology"/>
<dbReference type="OrthoDB" id="19653at2759"/>
<evidence type="ECO:0000256" key="6">
    <source>
        <dbReference type="RuleBase" id="RU361235"/>
    </source>
</evidence>
<dbReference type="InterPro" id="IPR050309">
    <property type="entry name" value="Type-B_Carboxylest/Lipase"/>
</dbReference>
<evidence type="ECO:0000256" key="1">
    <source>
        <dbReference type="ARBA" id="ARBA00005964"/>
    </source>
</evidence>
<keyword evidence="4" id="KW-1015">Disulfide bond</keyword>
<dbReference type="EMBL" id="WJQU01000001">
    <property type="protein sequence ID" value="KAJ6649230.1"/>
    <property type="molecule type" value="Genomic_DNA"/>
</dbReference>
<evidence type="ECO:0000256" key="7">
    <source>
        <dbReference type="SAM" id="MobiDB-lite"/>
    </source>
</evidence>
<sequence>YSPAPADVPSREPSVNKTMPSGGSLPLSQSSLGDEDCLYVNVYVPETSSGQLLDVLVWIHGGAFVIGSGGPSSYSPDYLLDNDVILVAGNYRLGMLGFLSTEDRNSPGNFGLKDQSFMLQWVQDNIEHFGGNKNSVTIWGESAGAASVHYQMISPMSRGLFHKAILNSGTLNNAWCDPPRSGIPRQQAMNLAEYVNCTTEDATTEEIVQCLRGISARDIVSFNSVAPYPVVESFESDEDAFIGERNLNALFANSLDIPMLVGMNSEEGLLTMAYQTIASSFGYAHLSESERDEITKKINNFYFGRETTPTNQLDRNHLINLFTDGSFIGMVETLKHRLERNHESTFVYLYTQKGTSSFSVVATEFFGTSHADELISLFPLRKNAFYSAIPSEQELELNRLMSEMWTNFARTGNPTPVNTSNVIWPLATSFPLNYMQIGNENGKFDNQILQPRVDFYAARANFWMDLRNEHRISSWIDGNSSAASRYSLVPVGLGLLLFYVSFVNFY</sequence>
<reference evidence="10" key="1">
    <citation type="submission" date="2022-07" db="EMBL/GenBank/DDBJ databases">
        <authorList>
            <person name="Trinca V."/>
            <person name="Uliana J.V.C."/>
            <person name="Torres T.T."/>
            <person name="Ward R.J."/>
            <person name="Monesi N."/>
        </authorList>
    </citation>
    <scope>NUCLEOTIDE SEQUENCE</scope>
    <source>
        <strain evidence="10">HSMRA1968</strain>
        <tissue evidence="10">Whole embryos</tissue>
    </source>
</reference>
<evidence type="ECO:0000256" key="2">
    <source>
        <dbReference type="ARBA" id="ARBA00022487"/>
    </source>
</evidence>
<dbReference type="Proteomes" id="UP001151699">
    <property type="component" value="Chromosome A"/>
</dbReference>
<dbReference type="AlphaFoldDB" id="A0A9Q0NFG2"/>
<organism evidence="10 11">
    <name type="scientific">Pseudolycoriella hygida</name>
    <dbReference type="NCBI Taxonomy" id="35572"/>
    <lineage>
        <taxon>Eukaryota</taxon>
        <taxon>Metazoa</taxon>
        <taxon>Ecdysozoa</taxon>
        <taxon>Arthropoda</taxon>
        <taxon>Hexapoda</taxon>
        <taxon>Insecta</taxon>
        <taxon>Pterygota</taxon>
        <taxon>Neoptera</taxon>
        <taxon>Endopterygota</taxon>
        <taxon>Diptera</taxon>
        <taxon>Nematocera</taxon>
        <taxon>Sciaroidea</taxon>
        <taxon>Sciaridae</taxon>
        <taxon>Pseudolycoriella</taxon>
    </lineage>
</organism>
<keyword evidence="8" id="KW-0812">Transmembrane</keyword>
<keyword evidence="3 6" id="KW-0378">Hydrolase</keyword>
<feature type="transmembrane region" description="Helical" evidence="8">
    <location>
        <begin position="486"/>
        <end position="505"/>
    </location>
</feature>
<evidence type="ECO:0000256" key="3">
    <source>
        <dbReference type="ARBA" id="ARBA00022801"/>
    </source>
</evidence>
<dbReference type="Pfam" id="PF00135">
    <property type="entry name" value="COesterase"/>
    <property type="match status" value="1"/>
</dbReference>
<dbReference type="PANTHER" id="PTHR11559">
    <property type="entry name" value="CARBOXYLESTERASE"/>
    <property type="match status" value="1"/>
</dbReference>
<dbReference type="PROSITE" id="PS00941">
    <property type="entry name" value="CARBOXYLESTERASE_B_2"/>
    <property type="match status" value="1"/>
</dbReference>
<comment type="similarity">
    <text evidence="1 6">Belongs to the type-B carboxylesterase/lipase family.</text>
</comment>
<dbReference type="GO" id="GO:0052689">
    <property type="term" value="F:carboxylic ester hydrolase activity"/>
    <property type="evidence" value="ECO:0007669"/>
    <property type="project" value="UniProtKB-KW"/>
</dbReference>
<comment type="caution">
    <text evidence="10">The sequence shown here is derived from an EMBL/GenBank/DDBJ whole genome shotgun (WGS) entry which is preliminary data.</text>
</comment>
<protein>
    <recommendedName>
        <fullName evidence="6">Carboxylic ester hydrolase</fullName>
        <ecNumber evidence="6">3.1.1.-</ecNumber>
    </recommendedName>
</protein>
<dbReference type="InterPro" id="IPR002018">
    <property type="entry name" value="CarbesteraseB"/>
</dbReference>
<dbReference type="InterPro" id="IPR019826">
    <property type="entry name" value="Carboxylesterase_B_AS"/>
</dbReference>
<dbReference type="EC" id="3.1.1.-" evidence="6"/>
<feature type="domain" description="Carboxylesterase type B" evidence="9">
    <location>
        <begin position="28"/>
        <end position="455"/>
    </location>
</feature>
<evidence type="ECO:0000313" key="10">
    <source>
        <dbReference type="EMBL" id="KAJ6649230.1"/>
    </source>
</evidence>
<dbReference type="InterPro" id="IPR019819">
    <property type="entry name" value="Carboxylesterase_B_CS"/>
</dbReference>
<feature type="non-terminal residue" evidence="10">
    <location>
        <position position="1"/>
    </location>
</feature>
<dbReference type="PROSITE" id="PS00122">
    <property type="entry name" value="CARBOXYLESTERASE_B_1"/>
    <property type="match status" value="1"/>
</dbReference>
<accession>A0A9Q0NFG2</accession>
<dbReference type="InterPro" id="IPR029058">
    <property type="entry name" value="AB_hydrolase_fold"/>
</dbReference>
<evidence type="ECO:0000259" key="9">
    <source>
        <dbReference type="Pfam" id="PF00135"/>
    </source>
</evidence>
<evidence type="ECO:0000313" key="11">
    <source>
        <dbReference type="Proteomes" id="UP001151699"/>
    </source>
</evidence>
<keyword evidence="8" id="KW-0472">Membrane</keyword>
<keyword evidence="8" id="KW-1133">Transmembrane helix</keyword>
<keyword evidence="2" id="KW-0719">Serine esterase</keyword>
<evidence type="ECO:0000256" key="5">
    <source>
        <dbReference type="ARBA" id="ARBA00023180"/>
    </source>
</evidence>
<dbReference type="SUPFAM" id="SSF53474">
    <property type="entry name" value="alpha/beta-Hydrolases"/>
    <property type="match status" value="1"/>
</dbReference>
<name>A0A9Q0NFG2_9DIPT</name>
<keyword evidence="11" id="KW-1185">Reference proteome</keyword>
<evidence type="ECO:0000256" key="4">
    <source>
        <dbReference type="ARBA" id="ARBA00023157"/>
    </source>
</evidence>
<evidence type="ECO:0000256" key="8">
    <source>
        <dbReference type="SAM" id="Phobius"/>
    </source>
</evidence>
<feature type="region of interest" description="Disordered" evidence="7">
    <location>
        <begin position="1"/>
        <end position="28"/>
    </location>
</feature>
<dbReference type="Gene3D" id="3.40.50.1820">
    <property type="entry name" value="alpha/beta hydrolase"/>
    <property type="match status" value="1"/>
</dbReference>